<name>A0A9J6P1B7_9CLOT</name>
<evidence type="ECO:0000256" key="8">
    <source>
        <dbReference type="ARBA" id="ARBA00023012"/>
    </source>
</evidence>
<dbReference type="Pfam" id="PF02518">
    <property type="entry name" value="HATPase_c"/>
    <property type="match status" value="1"/>
</dbReference>
<feature type="transmembrane region" description="Helical" evidence="10">
    <location>
        <begin position="60"/>
        <end position="87"/>
    </location>
</feature>
<evidence type="ECO:0000259" key="12">
    <source>
        <dbReference type="Pfam" id="PF07730"/>
    </source>
</evidence>
<feature type="transmembrane region" description="Helical" evidence="10">
    <location>
        <begin position="99"/>
        <end position="116"/>
    </location>
</feature>
<evidence type="ECO:0000256" key="5">
    <source>
        <dbReference type="ARBA" id="ARBA00022741"/>
    </source>
</evidence>
<dbReference type="InterPro" id="IPR003594">
    <property type="entry name" value="HATPase_dom"/>
</dbReference>
<feature type="coiled-coil region" evidence="9">
    <location>
        <begin position="154"/>
        <end position="188"/>
    </location>
</feature>
<dbReference type="InterPro" id="IPR011712">
    <property type="entry name" value="Sig_transdc_His_kin_sub3_dim/P"/>
</dbReference>
<dbReference type="SUPFAM" id="SSF55874">
    <property type="entry name" value="ATPase domain of HSP90 chaperone/DNA topoisomerase II/histidine kinase"/>
    <property type="match status" value="1"/>
</dbReference>
<dbReference type="GO" id="GO:0046983">
    <property type="term" value="F:protein dimerization activity"/>
    <property type="evidence" value="ECO:0007669"/>
    <property type="project" value="InterPro"/>
</dbReference>
<dbReference type="GO" id="GO:0000155">
    <property type="term" value="F:phosphorelay sensor kinase activity"/>
    <property type="evidence" value="ECO:0007669"/>
    <property type="project" value="InterPro"/>
</dbReference>
<keyword evidence="14" id="KW-1185">Reference proteome</keyword>
<feature type="transmembrane region" description="Helical" evidence="10">
    <location>
        <begin position="33"/>
        <end position="54"/>
    </location>
</feature>
<evidence type="ECO:0000256" key="9">
    <source>
        <dbReference type="SAM" id="Coils"/>
    </source>
</evidence>
<reference evidence="13" key="2">
    <citation type="submission" date="2021-04" db="EMBL/GenBank/DDBJ databases">
        <authorList>
            <person name="Dong X."/>
        </authorList>
    </citation>
    <scope>NUCLEOTIDE SEQUENCE</scope>
    <source>
        <strain evidence="13">ZWT</strain>
    </source>
</reference>
<feature type="transmembrane region" description="Helical" evidence="10">
    <location>
        <begin position="128"/>
        <end position="144"/>
    </location>
</feature>
<proteinExistence type="predicted"/>
<evidence type="ECO:0000313" key="13">
    <source>
        <dbReference type="EMBL" id="MCM1990323.1"/>
    </source>
</evidence>
<evidence type="ECO:0000256" key="1">
    <source>
        <dbReference type="ARBA" id="ARBA00000085"/>
    </source>
</evidence>
<sequence>MYSNNKFLIAIRYLSIMFIVLSIILYPGDKFQITLFNISIFIIFLIVGQLRFFYFYEKPLLVVITLIVEAFIAIKLNDIFGGIYFLYFTNIVLDSSILLCRRYSIGIFIMVTTYIGLSFSNHLIKDKFQTIIVLFFIGILGIYIKEEVHRKTEAQKLYDKLRVSQESLKKANEELESYSNTIEEVTLLRERNRLSRELHDSVGHSFSAIIFQLGAIEKLISSSPEKASAMTQNITTYCQKSLQELRLMVRDLKPKTLETYEGLLAIEELVRNFKKITSIDVNLRVSKKKYNLNSDQCTVLYRVVQEFMTNSVKHGYASLININVTFNENEVYINLKDNGVGCSNINKSFGLQGVQERITSVKGEVSLYSEKNKGFELIATIPKGI</sequence>
<comment type="catalytic activity">
    <reaction evidence="1">
        <text>ATP + protein L-histidine = ADP + protein N-phospho-L-histidine.</text>
        <dbReference type="EC" id="2.7.13.3"/>
    </reaction>
</comment>
<keyword evidence="10" id="KW-1133">Transmembrane helix</keyword>
<evidence type="ECO:0000256" key="10">
    <source>
        <dbReference type="SAM" id="Phobius"/>
    </source>
</evidence>
<dbReference type="AlphaFoldDB" id="A0A9J6P1B7"/>
<dbReference type="InterPro" id="IPR036890">
    <property type="entry name" value="HATPase_C_sf"/>
</dbReference>
<evidence type="ECO:0000256" key="3">
    <source>
        <dbReference type="ARBA" id="ARBA00022553"/>
    </source>
</evidence>
<keyword evidence="9" id="KW-0175">Coiled coil</keyword>
<dbReference type="PANTHER" id="PTHR24421">
    <property type="entry name" value="NITRATE/NITRITE SENSOR PROTEIN NARX-RELATED"/>
    <property type="match status" value="1"/>
</dbReference>
<dbReference type="EMBL" id="JAGSOJ010000002">
    <property type="protein sequence ID" value="MCM1990323.1"/>
    <property type="molecule type" value="Genomic_DNA"/>
</dbReference>
<evidence type="ECO:0000256" key="6">
    <source>
        <dbReference type="ARBA" id="ARBA00022777"/>
    </source>
</evidence>
<keyword evidence="8" id="KW-0902">Two-component regulatory system</keyword>
<feature type="domain" description="Signal transduction histidine kinase subgroup 3 dimerisation and phosphoacceptor" evidence="12">
    <location>
        <begin position="190"/>
        <end position="257"/>
    </location>
</feature>
<organism evidence="13 14">
    <name type="scientific">Oceanirhabdus seepicola</name>
    <dbReference type="NCBI Taxonomy" id="2828781"/>
    <lineage>
        <taxon>Bacteria</taxon>
        <taxon>Bacillati</taxon>
        <taxon>Bacillota</taxon>
        <taxon>Clostridia</taxon>
        <taxon>Eubacteriales</taxon>
        <taxon>Clostridiaceae</taxon>
        <taxon>Oceanirhabdus</taxon>
    </lineage>
</organism>
<dbReference type="Proteomes" id="UP001056429">
    <property type="component" value="Unassembled WGS sequence"/>
</dbReference>
<dbReference type="Pfam" id="PF07730">
    <property type="entry name" value="HisKA_3"/>
    <property type="match status" value="1"/>
</dbReference>
<gene>
    <name evidence="13" type="ORF">KDK92_11305</name>
</gene>
<keyword evidence="10" id="KW-0812">Transmembrane</keyword>
<dbReference type="PANTHER" id="PTHR24421:SF10">
    <property type="entry name" value="NITRATE_NITRITE SENSOR PROTEIN NARQ"/>
    <property type="match status" value="1"/>
</dbReference>
<dbReference type="Gene3D" id="1.20.5.1930">
    <property type="match status" value="1"/>
</dbReference>
<keyword evidence="5" id="KW-0547">Nucleotide-binding</keyword>
<dbReference type="GO" id="GO:0005524">
    <property type="term" value="F:ATP binding"/>
    <property type="evidence" value="ECO:0007669"/>
    <property type="project" value="UniProtKB-KW"/>
</dbReference>
<evidence type="ECO:0000259" key="11">
    <source>
        <dbReference type="Pfam" id="PF02518"/>
    </source>
</evidence>
<keyword evidence="6 13" id="KW-0418">Kinase</keyword>
<protein>
    <recommendedName>
        <fullName evidence="2">histidine kinase</fullName>
        <ecNumber evidence="2">2.7.13.3</ecNumber>
    </recommendedName>
</protein>
<dbReference type="InterPro" id="IPR050482">
    <property type="entry name" value="Sensor_HK_TwoCompSys"/>
</dbReference>
<dbReference type="CDD" id="cd16917">
    <property type="entry name" value="HATPase_UhpB-NarQ-NarX-like"/>
    <property type="match status" value="1"/>
</dbReference>
<dbReference type="RefSeq" id="WP_250859358.1">
    <property type="nucleotide sequence ID" value="NZ_JAGSOJ010000002.1"/>
</dbReference>
<dbReference type="Gene3D" id="3.30.565.10">
    <property type="entry name" value="Histidine kinase-like ATPase, C-terminal domain"/>
    <property type="match status" value="1"/>
</dbReference>
<keyword evidence="10" id="KW-0472">Membrane</keyword>
<feature type="transmembrane region" description="Helical" evidence="10">
    <location>
        <begin position="6"/>
        <end position="26"/>
    </location>
</feature>
<comment type="caution">
    <text evidence="13">The sequence shown here is derived from an EMBL/GenBank/DDBJ whole genome shotgun (WGS) entry which is preliminary data.</text>
</comment>
<dbReference type="GO" id="GO:0016020">
    <property type="term" value="C:membrane"/>
    <property type="evidence" value="ECO:0007669"/>
    <property type="project" value="InterPro"/>
</dbReference>
<evidence type="ECO:0000256" key="4">
    <source>
        <dbReference type="ARBA" id="ARBA00022679"/>
    </source>
</evidence>
<evidence type="ECO:0000256" key="2">
    <source>
        <dbReference type="ARBA" id="ARBA00012438"/>
    </source>
</evidence>
<keyword evidence="7" id="KW-0067">ATP-binding</keyword>
<evidence type="ECO:0000313" key="14">
    <source>
        <dbReference type="Proteomes" id="UP001056429"/>
    </source>
</evidence>
<reference evidence="13" key="1">
    <citation type="journal article" date="2021" name="mSystems">
        <title>Bacteria and Archaea Synergistically Convert Glycine Betaine to Biogenic Methane in the Formosa Cold Seep of the South China Sea.</title>
        <authorList>
            <person name="Li L."/>
            <person name="Zhang W."/>
            <person name="Zhang S."/>
            <person name="Song L."/>
            <person name="Sun Q."/>
            <person name="Zhang H."/>
            <person name="Xiang H."/>
            <person name="Dong X."/>
        </authorList>
    </citation>
    <scope>NUCLEOTIDE SEQUENCE</scope>
    <source>
        <strain evidence="13">ZWT</strain>
    </source>
</reference>
<dbReference type="EC" id="2.7.13.3" evidence="2"/>
<feature type="domain" description="Histidine kinase/HSP90-like ATPase" evidence="11">
    <location>
        <begin position="300"/>
        <end position="383"/>
    </location>
</feature>
<evidence type="ECO:0000256" key="7">
    <source>
        <dbReference type="ARBA" id="ARBA00022840"/>
    </source>
</evidence>
<keyword evidence="3" id="KW-0597">Phosphoprotein</keyword>
<keyword evidence="4" id="KW-0808">Transferase</keyword>
<accession>A0A9J6P1B7</accession>